<dbReference type="Proteomes" id="UP000247647">
    <property type="component" value="Unassembled WGS sequence"/>
</dbReference>
<reference evidence="2" key="1">
    <citation type="submission" date="2016-12" db="EMBL/GenBank/DDBJ databases">
        <title>The genomes of Aspergillus section Nigri reveals drivers in fungal speciation.</title>
        <authorList>
            <consortium name="DOE Joint Genome Institute"/>
            <person name="Vesth T.C."/>
            <person name="Nybo J."/>
            <person name="Theobald S."/>
            <person name="Brandl J."/>
            <person name="Frisvad J.C."/>
            <person name="Nielsen K.F."/>
            <person name="Lyhne E.K."/>
            <person name="Kogle M.E."/>
            <person name="Kuo A."/>
            <person name="Riley R."/>
            <person name="Clum A."/>
            <person name="Nolan M."/>
            <person name="Lipzen A."/>
            <person name="Salamov A."/>
            <person name="Henrissat B."/>
            <person name="Wiebenga A."/>
            <person name="De Vries R.P."/>
            <person name="Grigoriev I.V."/>
            <person name="Mortensen U.H."/>
            <person name="Andersen M.R."/>
            <person name="Baker S.E."/>
        </authorList>
    </citation>
    <scope>NUCLEOTIDE SEQUENCE [LARGE SCALE GENOMIC DNA]</scope>
    <source>
        <strain evidence="2">CBS 115656</strain>
    </source>
</reference>
<evidence type="ECO:0000313" key="2">
    <source>
        <dbReference type="EMBL" id="PYH31493.1"/>
    </source>
</evidence>
<organism evidence="2 3">
    <name type="scientific">Aspergillus neoniger (strain CBS 115656)</name>
    <dbReference type="NCBI Taxonomy" id="1448310"/>
    <lineage>
        <taxon>Eukaryota</taxon>
        <taxon>Fungi</taxon>
        <taxon>Dikarya</taxon>
        <taxon>Ascomycota</taxon>
        <taxon>Pezizomycotina</taxon>
        <taxon>Eurotiomycetes</taxon>
        <taxon>Eurotiomycetidae</taxon>
        <taxon>Eurotiales</taxon>
        <taxon>Aspergillaceae</taxon>
        <taxon>Aspergillus</taxon>
        <taxon>Aspergillus subgen. Circumdati</taxon>
    </lineage>
</organism>
<dbReference type="EMBL" id="KZ821473">
    <property type="protein sequence ID" value="PYH31493.1"/>
    <property type="molecule type" value="Genomic_DNA"/>
</dbReference>
<dbReference type="AlphaFoldDB" id="A0A318YG74"/>
<proteinExistence type="predicted"/>
<evidence type="ECO:0000313" key="3">
    <source>
        <dbReference type="Proteomes" id="UP000247647"/>
    </source>
</evidence>
<name>A0A318YG74_ASPNB</name>
<sequence>MDASFPNPMTLSQLGEGKPEVHQSKCKEISDPDYTADINEGQFTASSIIVGMLNNRLAEMTTYTPVSGGFIGLAGYWVVEALGSWRDGISSSTRLQLFTSRYVRLIYCWSTGVTPLPSSPSFAWSKPSSDFTIATSADKDPMV</sequence>
<dbReference type="OrthoDB" id="4367663at2759"/>
<evidence type="ECO:0000256" key="1">
    <source>
        <dbReference type="SAM" id="MobiDB-lite"/>
    </source>
</evidence>
<keyword evidence="3" id="KW-1185">Reference proteome</keyword>
<dbReference type="RefSeq" id="XP_025476971.1">
    <property type="nucleotide sequence ID" value="XM_025624892.1"/>
</dbReference>
<protein>
    <submittedName>
        <fullName evidence="2">Uncharacterized protein</fullName>
    </submittedName>
</protein>
<gene>
    <name evidence="2" type="ORF">BO87DRAFT_389375</name>
</gene>
<feature type="region of interest" description="Disordered" evidence="1">
    <location>
        <begin position="1"/>
        <end position="25"/>
    </location>
</feature>
<accession>A0A318YG74</accession>
<dbReference type="GeneID" id="37127348"/>